<reference evidence="9 10" key="1">
    <citation type="submission" date="2015-09" db="EMBL/GenBank/DDBJ databases">
        <title>Genome sequencing project for genomic taxonomy and phylogenomics of Bacillus-like bacteria.</title>
        <authorList>
            <person name="Liu B."/>
            <person name="Wang J."/>
            <person name="Zhu Y."/>
            <person name="Liu G."/>
            <person name="Chen Q."/>
            <person name="Chen Z."/>
            <person name="Lan J."/>
            <person name="Che J."/>
            <person name="Ge C."/>
            <person name="Shi H."/>
            <person name="Pan Z."/>
            <person name="Liu X."/>
        </authorList>
    </citation>
    <scope>NUCLEOTIDE SEQUENCE [LARGE SCALE GENOMIC DNA]</scope>
    <source>
        <strain evidence="9 10">LMG 18435</strain>
    </source>
</reference>
<dbReference type="GO" id="GO:0005886">
    <property type="term" value="C:plasma membrane"/>
    <property type="evidence" value="ECO:0007669"/>
    <property type="project" value="UniProtKB-SubCell"/>
</dbReference>
<proteinExistence type="inferred from homology"/>
<feature type="coiled-coil region" evidence="8">
    <location>
        <begin position="89"/>
        <end position="188"/>
    </location>
</feature>
<comment type="function">
    <text evidence="8">Negative regulator of FtsZ ring formation; modulates the frequency and position of FtsZ ring formation. Inhibits FtsZ ring formation at polar sites. Interacts either with FtsZ or with one of its binding partners to promote depolymerization.</text>
</comment>
<dbReference type="InterPro" id="IPR010379">
    <property type="entry name" value="EzrA"/>
</dbReference>
<dbReference type="HAMAP" id="MF_00728">
    <property type="entry name" value="EzrA"/>
    <property type="match status" value="1"/>
</dbReference>
<dbReference type="GO" id="GO:0000921">
    <property type="term" value="P:septin ring assembly"/>
    <property type="evidence" value="ECO:0007669"/>
    <property type="project" value="InterPro"/>
</dbReference>
<evidence type="ECO:0000256" key="8">
    <source>
        <dbReference type="HAMAP-Rule" id="MF_00728"/>
    </source>
</evidence>
<keyword evidence="6 8" id="KW-0717">Septation</keyword>
<protein>
    <recommendedName>
        <fullName evidence="8">Septation ring formation regulator EzrA</fullName>
    </recommendedName>
</protein>
<organism evidence="9 10">
    <name type="scientific">Heyndrickxia shackletonii</name>
    <dbReference type="NCBI Taxonomy" id="157838"/>
    <lineage>
        <taxon>Bacteria</taxon>
        <taxon>Bacillati</taxon>
        <taxon>Bacillota</taxon>
        <taxon>Bacilli</taxon>
        <taxon>Bacillales</taxon>
        <taxon>Bacillaceae</taxon>
        <taxon>Heyndrickxia</taxon>
    </lineage>
</organism>
<comment type="caution">
    <text evidence="9">The sequence shown here is derived from an EMBL/GenBank/DDBJ whole genome shotgun (WGS) entry which is preliminary data.</text>
</comment>
<dbReference type="GO" id="GO:0000917">
    <property type="term" value="P:division septum assembly"/>
    <property type="evidence" value="ECO:0007669"/>
    <property type="project" value="UniProtKB-KW"/>
</dbReference>
<keyword evidence="10" id="KW-1185">Reference proteome</keyword>
<evidence type="ECO:0000256" key="1">
    <source>
        <dbReference type="ARBA" id="ARBA00022618"/>
    </source>
</evidence>
<keyword evidence="1 8" id="KW-0132">Cell division</keyword>
<evidence type="ECO:0000313" key="9">
    <source>
        <dbReference type="EMBL" id="KQL55403.1"/>
    </source>
</evidence>
<comment type="subcellular location">
    <subcellularLocation>
        <location evidence="8">Cell membrane</location>
        <topology evidence="8">Single-pass membrane protein</topology>
    </subcellularLocation>
    <text evidence="8">Colocalized with FtsZ to the nascent septal site.</text>
</comment>
<dbReference type="Proteomes" id="UP000051888">
    <property type="component" value="Unassembled WGS sequence"/>
</dbReference>
<feature type="topological domain" description="Extracellular" evidence="8">
    <location>
        <begin position="1"/>
        <end position="2"/>
    </location>
</feature>
<dbReference type="GO" id="GO:0005940">
    <property type="term" value="C:septin ring"/>
    <property type="evidence" value="ECO:0007669"/>
    <property type="project" value="InterPro"/>
</dbReference>
<dbReference type="Pfam" id="PF06160">
    <property type="entry name" value="EzrA"/>
    <property type="match status" value="1"/>
</dbReference>
<dbReference type="OrthoDB" id="1654473at2"/>
<feature type="coiled-coil region" evidence="8">
    <location>
        <begin position="352"/>
        <end position="431"/>
    </location>
</feature>
<keyword evidence="2 8" id="KW-0812">Transmembrane</keyword>
<evidence type="ECO:0000256" key="4">
    <source>
        <dbReference type="ARBA" id="ARBA00023054"/>
    </source>
</evidence>
<keyword evidence="3 8" id="KW-1133">Transmembrane helix</keyword>
<dbReference type="STRING" id="157838.AN964_07155"/>
<keyword evidence="5 8" id="KW-0472">Membrane</keyword>
<evidence type="ECO:0000313" key="10">
    <source>
        <dbReference type="Proteomes" id="UP000051888"/>
    </source>
</evidence>
<accession>A0A0Q3X072</accession>
<evidence type="ECO:0000256" key="7">
    <source>
        <dbReference type="ARBA" id="ARBA00023306"/>
    </source>
</evidence>
<dbReference type="PATRIC" id="fig|157838.3.peg.1574"/>
<feature type="topological domain" description="Cytoplasmic" evidence="8">
    <location>
        <begin position="22"/>
        <end position="562"/>
    </location>
</feature>
<evidence type="ECO:0000256" key="6">
    <source>
        <dbReference type="ARBA" id="ARBA00023210"/>
    </source>
</evidence>
<keyword evidence="7 8" id="KW-0131">Cell cycle</keyword>
<name>A0A0Q3X072_9BACI</name>
<keyword evidence="4 8" id="KW-0175">Coiled coil</keyword>
<dbReference type="EMBL" id="LJJC01000004">
    <property type="protein sequence ID" value="KQL55403.1"/>
    <property type="molecule type" value="Genomic_DNA"/>
</dbReference>
<gene>
    <name evidence="8" type="primary">ezrA</name>
    <name evidence="9" type="ORF">AN964_07155</name>
</gene>
<dbReference type="NCBIfam" id="NF003413">
    <property type="entry name" value="PRK04778.1-7"/>
    <property type="match status" value="1"/>
</dbReference>
<comment type="similarity">
    <text evidence="8">Belongs to the EzrA family.</text>
</comment>
<evidence type="ECO:0000256" key="3">
    <source>
        <dbReference type="ARBA" id="ARBA00022989"/>
    </source>
</evidence>
<dbReference type="AlphaFoldDB" id="A0A0Q3X072"/>
<evidence type="ECO:0000256" key="2">
    <source>
        <dbReference type="ARBA" id="ARBA00022692"/>
    </source>
</evidence>
<keyword evidence="8" id="KW-1003">Cell membrane</keyword>
<sequence>MYGIISIIVLVLILLVIGFIIRKKYYKEIDKLEAWKIDIMNRPVLDELGKVKQLNMTGQTEEKFERWRKSWDEIVAVRLPDVEDYLFDIEEYTDRYRFKKAKSEQAKIEKVLQDIEENIETILSELSELIGSEEKNKVEIEELQQKYKSIKKHLLIHRHTYGKSIKQLENKLEEIAEGLQKFEELTTNGDYLEARELVIGLTSGMEEFEEKVEKLPDLLTEIETVLPSQVNEIEEGYKEMSEQGFILEHLQLEKEIEQLRKTLVTYSSFLEKTEIAEVEKGVQEIKEKIEILYDLLEKEVHAKHYIHQHQNSIINIFDKLKEANQKIKAETEIVQESYQLLEGEQQIPVNFEKELSQLMKRYEMLEARLREENSAYTLLSEDLKEIKDLMEKIEKEQQEFTEHLQTLRKDELEAREKVQDLKRKITEMKRNISKSNVPGLPNDYQSVLEQAMEHIQDVFASLNEKPLNIISVQQHLNNAVDTVDHLSGKTEDLIESVVLAEKVIQYGNRYRARYPKVAIGLQHAEEAFRSFDYRAALEEAATAVEEVEPGALKHIESLLNEE</sequence>
<evidence type="ECO:0000256" key="5">
    <source>
        <dbReference type="ARBA" id="ARBA00023136"/>
    </source>
</evidence>